<dbReference type="CDD" id="cd06553">
    <property type="entry name" value="ASCH_Ef3133_like"/>
    <property type="match status" value="1"/>
</dbReference>
<protein>
    <recommendedName>
        <fullName evidence="1">ASCH domain-containing protein</fullName>
    </recommendedName>
</protein>
<accession>A0A0R2H1J2</accession>
<evidence type="ECO:0000313" key="3">
    <source>
        <dbReference type="Proteomes" id="UP000051992"/>
    </source>
</evidence>
<comment type="caution">
    <text evidence="2">The sequence shown here is derived from an EMBL/GenBank/DDBJ whole genome shotgun (WGS) entry which is preliminary data.</text>
</comment>
<organism evidence="2 3">
    <name type="scientific">Weissella viridescens</name>
    <name type="common">Lactobacillus viridescens</name>
    <dbReference type="NCBI Taxonomy" id="1629"/>
    <lineage>
        <taxon>Bacteria</taxon>
        <taxon>Bacillati</taxon>
        <taxon>Bacillota</taxon>
        <taxon>Bacilli</taxon>
        <taxon>Lactobacillales</taxon>
        <taxon>Lactobacillaceae</taxon>
        <taxon>Weissella</taxon>
    </lineage>
</organism>
<dbReference type="InterPro" id="IPR015947">
    <property type="entry name" value="PUA-like_sf"/>
</dbReference>
<evidence type="ECO:0000259" key="1">
    <source>
        <dbReference type="SMART" id="SM01022"/>
    </source>
</evidence>
<keyword evidence="3" id="KW-1185">Reference proteome</keyword>
<dbReference type="RefSeq" id="WP_082626086.1">
    <property type="nucleotide sequence ID" value="NZ_CYXF01000176.1"/>
</dbReference>
<dbReference type="EMBL" id="JQBM01000001">
    <property type="protein sequence ID" value="KRN46816.1"/>
    <property type="molecule type" value="Genomic_DNA"/>
</dbReference>
<dbReference type="PANTHER" id="PTHR39203">
    <property type="entry name" value="CYTOPLASMIC PROTEIN-RELATED"/>
    <property type="match status" value="1"/>
</dbReference>
<sequence>MTPVVIDELAELVVKDKKVGTTSAVSLYEHDEPMPYVGALSIVLNSAEQPVAVIEATQVEKIRFDDVTPEHARLEGEGDLSLSYWRQVHKDIFESLFQGELGRPFNGDELVIFETFKRVF</sequence>
<dbReference type="AlphaFoldDB" id="A0A0R2H1J2"/>
<dbReference type="InterPro" id="IPR007374">
    <property type="entry name" value="ASCH_domain"/>
</dbReference>
<gene>
    <name evidence="2" type="ORF">IV50_GL000079</name>
</gene>
<name>A0A0R2H1J2_WEIVI</name>
<dbReference type="PATRIC" id="fig|1629.5.peg.82"/>
<dbReference type="SMART" id="SM01022">
    <property type="entry name" value="ASCH"/>
    <property type="match status" value="1"/>
</dbReference>
<feature type="domain" description="ASCH" evidence="1">
    <location>
        <begin position="3"/>
        <end position="120"/>
    </location>
</feature>
<dbReference type="InterPro" id="IPR009326">
    <property type="entry name" value="DUF984"/>
</dbReference>
<evidence type="ECO:0000313" key="2">
    <source>
        <dbReference type="EMBL" id="KRN46816.1"/>
    </source>
</evidence>
<proteinExistence type="predicted"/>
<dbReference type="PANTHER" id="PTHR39203:SF1">
    <property type="entry name" value="CYTOPLASMIC PROTEIN"/>
    <property type="match status" value="1"/>
</dbReference>
<reference evidence="2 3" key="1">
    <citation type="journal article" date="2015" name="Genome Announc.">
        <title>Expanding the biotechnology potential of lactobacilli through comparative genomics of 213 strains and associated genera.</title>
        <authorList>
            <person name="Sun Z."/>
            <person name="Harris H.M."/>
            <person name="McCann A."/>
            <person name="Guo C."/>
            <person name="Argimon S."/>
            <person name="Zhang W."/>
            <person name="Yang X."/>
            <person name="Jeffery I.B."/>
            <person name="Cooney J.C."/>
            <person name="Kagawa T.F."/>
            <person name="Liu W."/>
            <person name="Song Y."/>
            <person name="Salvetti E."/>
            <person name="Wrobel A."/>
            <person name="Rasinkangas P."/>
            <person name="Parkhill J."/>
            <person name="Rea M.C."/>
            <person name="O'Sullivan O."/>
            <person name="Ritari J."/>
            <person name="Douillard F.P."/>
            <person name="Paul Ross R."/>
            <person name="Yang R."/>
            <person name="Briner A.E."/>
            <person name="Felis G.E."/>
            <person name="de Vos W.M."/>
            <person name="Barrangou R."/>
            <person name="Klaenhammer T.R."/>
            <person name="Caufield P.W."/>
            <person name="Cui Y."/>
            <person name="Zhang H."/>
            <person name="O'Toole P.W."/>
        </authorList>
    </citation>
    <scope>NUCLEOTIDE SEQUENCE [LARGE SCALE GENOMIC DNA]</scope>
    <source>
        <strain evidence="2 3">DSM 20410</strain>
    </source>
</reference>
<dbReference type="PIRSF" id="PIRSF021320">
    <property type="entry name" value="DUF984"/>
    <property type="match status" value="1"/>
</dbReference>
<dbReference type="Proteomes" id="UP000051992">
    <property type="component" value="Unassembled WGS sequence"/>
</dbReference>
<dbReference type="Pfam" id="PF04266">
    <property type="entry name" value="ASCH"/>
    <property type="match status" value="1"/>
</dbReference>
<dbReference type="SUPFAM" id="SSF88697">
    <property type="entry name" value="PUA domain-like"/>
    <property type="match status" value="1"/>
</dbReference>
<dbReference type="Gene3D" id="3.10.400.10">
    <property type="entry name" value="Sulfate adenylyltransferase"/>
    <property type="match status" value="1"/>
</dbReference>
<dbReference type="OrthoDB" id="9807542at2"/>